<accession>A0ABT0U8H9</accession>
<dbReference type="Proteomes" id="UP001202961">
    <property type="component" value="Unassembled WGS sequence"/>
</dbReference>
<evidence type="ECO:0000256" key="2">
    <source>
        <dbReference type="ARBA" id="ARBA00022475"/>
    </source>
</evidence>
<evidence type="ECO:0000256" key="7">
    <source>
        <dbReference type="ARBA" id="ARBA00023136"/>
    </source>
</evidence>
<keyword evidence="11" id="KW-1185">Reference proteome</keyword>
<dbReference type="RefSeq" id="WP_250931008.1">
    <property type="nucleotide sequence ID" value="NZ_JAMQBK010000060.1"/>
</dbReference>
<feature type="transmembrane region" description="Helical" evidence="8">
    <location>
        <begin position="26"/>
        <end position="48"/>
    </location>
</feature>
<evidence type="ECO:0000256" key="5">
    <source>
        <dbReference type="ARBA" id="ARBA00022692"/>
    </source>
</evidence>
<organism evidence="10 11">
    <name type="scientific">Aporhodopirellula aestuarii</name>
    <dbReference type="NCBI Taxonomy" id="2950107"/>
    <lineage>
        <taxon>Bacteria</taxon>
        <taxon>Pseudomonadati</taxon>
        <taxon>Planctomycetota</taxon>
        <taxon>Planctomycetia</taxon>
        <taxon>Pirellulales</taxon>
        <taxon>Pirellulaceae</taxon>
        <taxon>Aporhodopirellula</taxon>
    </lineage>
</organism>
<dbReference type="Pfam" id="PF12019">
    <property type="entry name" value="GspH"/>
    <property type="match status" value="1"/>
</dbReference>
<dbReference type="InterPro" id="IPR022346">
    <property type="entry name" value="T2SS_GspH"/>
</dbReference>
<evidence type="ECO:0000313" key="10">
    <source>
        <dbReference type="EMBL" id="MCM2373272.1"/>
    </source>
</evidence>
<reference evidence="10 11" key="1">
    <citation type="journal article" date="2022" name="Syst. Appl. Microbiol.">
        <title>Rhodopirellula aestuarii sp. nov., a novel member of the genus Rhodopirellula isolated from brackish sediments collected in the Tagus River estuary, Portugal.</title>
        <authorList>
            <person name="Vitorino I.R."/>
            <person name="Klimek D."/>
            <person name="Calusinska M."/>
            <person name="Lobo-da-Cunha A."/>
            <person name="Vasconcelos V."/>
            <person name="Lage O.M."/>
        </authorList>
    </citation>
    <scope>NUCLEOTIDE SEQUENCE [LARGE SCALE GENOMIC DNA]</scope>
    <source>
        <strain evidence="10 11">ICT_H3.1</strain>
    </source>
</reference>
<evidence type="ECO:0000313" key="11">
    <source>
        <dbReference type="Proteomes" id="UP001202961"/>
    </source>
</evidence>
<evidence type="ECO:0000256" key="6">
    <source>
        <dbReference type="ARBA" id="ARBA00022989"/>
    </source>
</evidence>
<comment type="subcellular location">
    <subcellularLocation>
        <location evidence="1">Cell inner membrane</location>
        <topology evidence="1">Single-pass membrane protein</topology>
    </subcellularLocation>
</comment>
<keyword evidence="7 8" id="KW-0472">Membrane</keyword>
<evidence type="ECO:0000256" key="3">
    <source>
        <dbReference type="ARBA" id="ARBA00022481"/>
    </source>
</evidence>
<keyword evidence="4" id="KW-0997">Cell inner membrane</keyword>
<comment type="caution">
    <text evidence="10">The sequence shown here is derived from an EMBL/GenBank/DDBJ whole genome shotgun (WGS) entry which is preliminary data.</text>
</comment>
<keyword evidence="2" id="KW-1003">Cell membrane</keyword>
<name>A0ABT0U8H9_9BACT</name>
<evidence type="ECO:0000256" key="8">
    <source>
        <dbReference type="SAM" id="Phobius"/>
    </source>
</evidence>
<sequence>MMPRYQPHQTRVGNLRPRQLTTCKRVIAATLVVTTGALIGLPNVIAAIRRNRVRMVAKTLRDDLELARRTAMNRGQDVSVYFDWKQCTYHSPDFQPAIASPSDREENTNEFGTNLTRSFGTDLLLRGNFRDESGIRFDQRGSLVTEDHEGVRTSLAVITIQLDGHQSTLQIRPGISLLE</sequence>
<keyword evidence="3" id="KW-0488">Methylation</keyword>
<gene>
    <name evidence="10" type="ORF">NB063_21885</name>
</gene>
<evidence type="ECO:0000256" key="4">
    <source>
        <dbReference type="ARBA" id="ARBA00022519"/>
    </source>
</evidence>
<proteinExistence type="predicted"/>
<feature type="domain" description="General secretion pathway GspH" evidence="9">
    <location>
        <begin position="57"/>
        <end position="151"/>
    </location>
</feature>
<keyword evidence="6 8" id="KW-1133">Transmembrane helix</keyword>
<keyword evidence="5 8" id="KW-0812">Transmembrane</keyword>
<protein>
    <recommendedName>
        <fullName evidence="9">General secretion pathway GspH domain-containing protein</fullName>
    </recommendedName>
</protein>
<dbReference type="EMBL" id="JAMQBK010000060">
    <property type="protein sequence ID" value="MCM2373272.1"/>
    <property type="molecule type" value="Genomic_DNA"/>
</dbReference>
<evidence type="ECO:0000259" key="9">
    <source>
        <dbReference type="Pfam" id="PF12019"/>
    </source>
</evidence>
<dbReference type="Gene3D" id="3.55.40.10">
    <property type="entry name" value="minor pseudopilin epsh domain"/>
    <property type="match status" value="1"/>
</dbReference>
<evidence type="ECO:0000256" key="1">
    <source>
        <dbReference type="ARBA" id="ARBA00004377"/>
    </source>
</evidence>